<feature type="domain" description="UBC core" evidence="2">
    <location>
        <begin position="11"/>
        <end position="128"/>
    </location>
</feature>
<organism evidence="3 4">
    <name type="scientific">Pneumocystis jirovecii (strain RU7)</name>
    <name type="common">Human pneumocystis pneumonia agent</name>
    <dbReference type="NCBI Taxonomy" id="1408657"/>
    <lineage>
        <taxon>Eukaryota</taxon>
        <taxon>Fungi</taxon>
        <taxon>Dikarya</taxon>
        <taxon>Ascomycota</taxon>
        <taxon>Taphrinomycotina</taxon>
        <taxon>Pneumocystomycetes</taxon>
        <taxon>Pneumocystaceae</taxon>
        <taxon>Pneumocystis</taxon>
    </lineage>
</organism>
<dbReference type="Gene3D" id="3.10.110.10">
    <property type="entry name" value="Ubiquitin Conjugating Enzyme"/>
    <property type="match status" value="1"/>
</dbReference>
<dbReference type="FunFam" id="3.10.110.10:FF:000026">
    <property type="entry name" value="Ubiquitin-conjugating enzyme E2 variant"/>
    <property type="match status" value="1"/>
</dbReference>
<keyword evidence="1" id="KW-0833">Ubl conjugation pathway</keyword>
<dbReference type="AlphaFoldDB" id="A0A0W4ZGR9"/>
<dbReference type="EMBL" id="LFWA01000014">
    <property type="protein sequence ID" value="KTW27577.1"/>
    <property type="molecule type" value="Genomic_DNA"/>
</dbReference>
<gene>
    <name evidence="3" type="ORF">T551_03076</name>
</gene>
<evidence type="ECO:0000259" key="2">
    <source>
        <dbReference type="PROSITE" id="PS50127"/>
    </source>
</evidence>
<proteinExistence type="predicted"/>
<sequence>MQKMYGSIAEESRADWSEELEKGEKGFGDGTFSYGLVDTDDMTMSSWIGTVLGPPHSVHENRIYSIRIHCGEEYPERAPSVYFVSKINLPCVDGETGRVEPRQLRCLAEWRSEHTLETVLMELRRYVQ</sequence>
<dbReference type="RefSeq" id="XP_018228547.1">
    <property type="nucleotide sequence ID" value="XM_018375339.1"/>
</dbReference>
<dbReference type="InterPro" id="IPR000608">
    <property type="entry name" value="UBC"/>
</dbReference>
<dbReference type="GO" id="GO:0006301">
    <property type="term" value="P:DNA damage tolerance"/>
    <property type="evidence" value="ECO:0007669"/>
    <property type="project" value="UniProtKB-ARBA"/>
</dbReference>
<evidence type="ECO:0000313" key="4">
    <source>
        <dbReference type="Proteomes" id="UP000053447"/>
    </source>
</evidence>
<dbReference type="Proteomes" id="UP000053447">
    <property type="component" value="Unassembled WGS sequence"/>
</dbReference>
<accession>A0A0W4ZGR9</accession>
<dbReference type="PROSITE" id="PS50127">
    <property type="entry name" value="UBC_2"/>
    <property type="match status" value="1"/>
</dbReference>
<dbReference type="OrthoDB" id="6508832at2759"/>
<dbReference type="SUPFAM" id="SSF54495">
    <property type="entry name" value="UBC-like"/>
    <property type="match status" value="1"/>
</dbReference>
<dbReference type="SMART" id="SM00212">
    <property type="entry name" value="UBCc"/>
    <property type="match status" value="1"/>
</dbReference>
<dbReference type="GeneID" id="28941594"/>
<dbReference type="Pfam" id="PF00179">
    <property type="entry name" value="UQ_con"/>
    <property type="match status" value="1"/>
</dbReference>
<dbReference type="STRING" id="1408657.A0A0W4ZGR9"/>
<name>A0A0W4ZGR9_PNEJ7</name>
<dbReference type="VEuPathDB" id="FungiDB:T551_03076"/>
<dbReference type="PANTHER" id="PTHR24068">
    <property type="entry name" value="UBIQUITIN-CONJUGATING ENZYME E2"/>
    <property type="match status" value="1"/>
</dbReference>
<evidence type="ECO:0000256" key="1">
    <source>
        <dbReference type="ARBA" id="ARBA00022786"/>
    </source>
</evidence>
<comment type="caution">
    <text evidence="3">The sequence shown here is derived from an EMBL/GenBank/DDBJ whole genome shotgun (WGS) entry which is preliminary data.</text>
</comment>
<evidence type="ECO:0000313" key="3">
    <source>
        <dbReference type="EMBL" id="KTW27577.1"/>
    </source>
</evidence>
<keyword evidence="4" id="KW-1185">Reference proteome</keyword>
<dbReference type="InterPro" id="IPR016135">
    <property type="entry name" value="UBQ-conjugating_enzyme/RWD"/>
</dbReference>
<protein>
    <recommendedName>
        <fullName evidence="2">UBC core domain-containing protein</fullName>
    </recommendedName>
</protein>
<dbReference type="CDD" id="cd23807">
    <property type="entry name" value="UEV_UBE2V"/>
    <property type="match status" value="1"/>
</dbReference>
<reference evidence="4" key="1">
    <citation type="journal article" date="2016" name="Nat. Commun.">
        <title>Genome analysis of three Pneumocystis species reveals adaptation mechanisms to life exclusively in mammalian hosts.</title>
        <authorList>
            <person name="Ma L."/>
            <person name="Chen Z."/>
            <person name="Huang D.W."/>
            <person name="Kutty G."/>
            <person name="Ishihara M."/>
            <person name="Wang H."/>
            <person name="Abouelleil A."/>
            <person name="Bishop L."/>
            <person name="Davey E."/>
            <person name="Deng R."/>
            <person name="Deng X."/>
            <person name="Fan L."/>
            <person name="Fantoni G."/>
            <person name="Fitzgerald M."/>
            <person name="Gogineni E."/>
            <person name="Goldberg J.M."/>
            <person name="Handley G."/>
            <person name="Hu X."/>
            <person name="Huber C."/>
            <person name="Jiao X."/>
            <person name="Jones K."/>
            <person name="Levin J.Z."/>
            <person name="Liu Y."/>
            <person name="Macdonald P."/>
            <person name="Melnikov A."/>
            <person name="Raley C."/>
            <person name="Sassi M."/>
            <person name="Sherman B.T."/>
            <person name="Song X."/>
            <person name="Sykes S."/>
            <person name="Tran B."/>
            <person name="Walsh L."/>
            <person name="Xia Y."/>
            <person name="Yang J."/>
            <person name="Young S."/>
            <person name="Zeng Q."/>
            <person name="Zheng X."/>
            <person name="Stephens R."/>
            <person name="Nusbaum C."/>
            <person name="Birren B.W."/>
            <person name="Azadi P."/>
            <person name="Lempicki R.A."/>
            <person name="Cuomo C.A."/>
            <person name="Kovacs J.A."/>
        </authorList>
    </citation>
    <scope>NUCLEOTIDE SEQUENCE [LARGE SCALE GENOMIC DNA]</scope>
    <source>
        <strain evidence="4">RU7</strain>
    </source>
</reference>